<keyword evidence="3" id="KW-1185">Reference proteome</keyword>
<proteinExistence type="predicted"/>
<dbReference type="EMBL" id="AMYB01000009">
    <property type="protein sequence ID" value="OAC98873.1"/>
    <property type="molecule type" value="Genomic_DNA"/>
</dbReference>
<evidence type="ECO:0000313" key="2">
    <source>
        <dbReference type="EMBL" id="OAC98873.1"/>
    </source>
</evidence>
<protein>
    <submittedName>
        <fullName evidence="2">Uncharacterized protein</fullName>
    </submittedName>
</protein>
<gene>
    <name evidence="2" type="ORF">MUCCIDRAFT_167314</name>
</gene>
<evidence type="ECO:0000256" key="1">
    <source>
        <dbReference type="SAM" id="MobiDB-lite"/>
    </source>
</evidence>
<name>A0A168HJW4_MUCCL</name>
<dbReference type="VEuPathDB" id="FungiDB:MUCCIDRAFT_167314"/>
<dbReference type="AlphaFoldDB" id="A0A168HJW4"/>
<reference evidence="2 3" key="1">
    <citation type="submission" date="2015-06" db="EMBL/GenBank/DDBJ databases">
        <title>Expansion of signal transduction pathways in fungi by whole-genome duplication.</title>
        <authorList>
            <consortium name="DOE Joint Genome Institute"/>
            <person name="Corrochano L.M."/>
            <person name="Kuo A."/>
            <person name="Marcet-Houben M."/>
            <person name="Polaino S."/>
            <person name="Salamov A."/>
            <person name="Villalobos J.M."/>
            <person name="Alvarez M.I."/>
            <person name="Avalos J."/>
            <person name="Benito E.P."/>
            <person name="Benoit I."/>
            <person name="Burger G."/>
            <person name="Camino L.P."/>
            <person name="Canovas D."/>
            <person name="Cerda-Olmedo E."/>
            <person name="Cheng J.-F."/>
            <person name="Dominguez A."/>
            <person name="Elias M."/>
            <person name="Eslava A.P."/>
            <person name="Glaser F."/>
            <person name="Grimwood J."/>
            <person name="Gutierrez G."/>
            <person name="Heitman J."/>
            <person name="Henrissat B."/>
            <person name="Iturriaga E.A."/>
            <person name="Lang B.F."/>
            <person name="Lavin J.L."/>
            <person name="Lee S."/>
            <person name="Li W."/>
            <person name="Lindquist E."/>
            <person name="Lopez-Garcia S."/>
            <person name="Luque E.M."/>
            <person name="Marcos A.T."/>
            <person name="Martin J."/>
            <person name="Mccluskey K."/>
            <person name="Medina H.R."/>
            <person name="Miralles-Duran A."/>
            <person name="Miyazaki A."/>
            <person name="Munoz-Torres E."/>
            <person name="Oguiza J.A."/>
            <person name="Ohm R."/>
            <person name="Olmedo M."/>
            <person name="Orejas M."/>
            <person name="Ortiz-Castellanos L."/>
            <person name="Pisabarro A.G."/>
            <person name="Rodriguez-Romero J."/>
            <person name="Ruiz-Herrera J."/>
            <person name="Ruiz-Vazquez R."/>
            <person name="Sanz C."/>
            <person name="Schackwitz W."/>
            <person name="Schmutz J."/>
            <person name="Shahriari M."/>
            <person name="Shelest E."/>
            <person name="Silva-Franco F."/>
            <person name="Soanes D."/>
            <person name="Syed K."/>
            <person name="Tagua V.G."/>
            <person name="Talbot N.J."/>
            <person name="Thon M."/>
            <person name="De Vries R.P."/>
            <person name="Wiebenga A."/>
            <person name="Yadav J.S."/>
            <person name="Braun E.L."/>
            <person name="Baker S."/>
            <person name="Garre V."/>
            <person name="Horwitz B."/>
            <person name="Torres-Martinez S."/>
            <person name="Idnurm A."/>
            <person name="Herrera-Estrella A."/>
            <person name="Gabaldon T."/>
            <person name="Grigoriev I.V."/>
        </authorList>
    </citation>
    <scope>NUCLEOTIDE SEQUENCE [LARGE SCALE GENOMIC DNA]</scope>
    <source>
        <strain evidence="2 3">CBS 277.49</strain>
    </source>
</reference>
<sequence length="103" mass="12200">MSRLIRRNARTNLPEDLKVVADQRINEACARQREMNKKQYHRFPAFHHDTFKHLSRDPDRKKEPEESLPFKPEAVNFDPEMTHADDVDDVDDVEENDESDTSH</sequence>
<organism evidence="2 3">
    <name type="scientific">Mucor lusitanicus CBS 277.49</name>
    <dbReference type="NCBI Taxonomy" id="747725"/>
    <lineage>
        <taxon>Eukaryota</taxon>
        <taxon>Fungi</taxon>
        <taxon>Fungi incertae sedis</taxon>
        <taxon>Mucoromycota</taxon>
        <taxon>Mucoromycotina</taxon>
        <taxon>Mucoromycetes</taxon>
        <taxon>Mucorales</taxon>
        <taxon>Mucorineae</taxon>
        <taxon>Mucoraceae</taxon>
        <taxon>Mucor</taxon>
    </lineage>
</organism>
<evidence type="ECO:0000313" key="3">
    <source>
        <dbReference type="Proteomes" id="UP000077051"/>
    </source>
</evidence>
<dbReference type="Proteomes" id="UP000077051">
    <property type="component" value="Unassembled WGS sequence"/>
</dbReference>
<feature type="compositionally biased region" description="Acidic residues" evidence="1">
    <location>
        <begin position="86"/>
        <end position="103"/>
    </location>
</feature>
<feature type="compositionally biased region" description="Basic and acidic residues" evidence="1">
    <location>
        <begin position="46"/>
        <end position="65"/>
    </location>
</feature>
<accession>A0A168HJW4</accession>
<comment type="caution">
    <text evidence="2">The sequence shown here is derived from an EMBL/GenBank/DDBJ whole genome shotgun (WGS) entry which is preliminary data.</text>
</comment>
<feature type="region of interest" description="Disordered" evidence="1">
    <location>
        <begin position="41"/>
        <end position="103"/>
    </location>
</feature>